<reference evidence="2 3" key="1">
    <citation type="submission" date="2017-03" db="EMBL/GenBank/DDBJ databases">
        <authorList>
            <person name="Fouts D."/>
            <person name="Stalin M.J."/>
            <person name="Chen L."/>
            <person name="Wright M."/>
            <person name="Sutton G."/>
            <person name="Nguyen K."/>
            <person name="Vanduin D."/>
            <person name="Rojas L."/>
            <person name="Hujer A."/>
            <person name="Hujer K."/>
            <person name="Bonomo R."/>
            <person name="Kreiswirth B."/>
            <person name="Adams M."/>
        </authorList>
    </citation>
    <scope>NUCLEOTIDE SEQUENCE [LARGE SCALE GENOMIC DNA]</scope>
    <source>
        <strain evidence="2 3">39383</strain>
    </source>
</reference>
<dbReference type="EMBL" id="NDBK01000052">
    <property type="protein sequence ID" value="OVF72719.1"/>
    <property type="molecule type" value="Genomic_DNA"/>
</dbReference>
<evidence type="ECO:0000313" key="2">
    <source>
        <dbReference type="EMBL" id="OVF72719.1"/>
    </source>
</evidence>
<dbReference type="AlphaFoldDB" id="A0A202KYC7"/>
<feature type="region of interest" description="Disordered" evidence="1">
    <location>
        <begin position="53"/>
        <end position="72"/>
    </location>
</feature>
<gene>
    <name evidence="2" type="ORF">B5L96_12330</name>
</gene>
<name>A0A202KYC7_KLEPN</name>
<accession>A0A202KYC7</accession>
<dbReference type="Proteomes" id="UP000196447">
    <property type="component" value="Unassembled WGS sequence"/>
</dbReference>
<protein>
    <submittedName>
        <fullName evidence="2">Uncharacterized protein</fullName>
    </submittedName>
</protein>
<feature type="non-terminal residue" evidence="2">
    <location>
        <position position="1"/>
    </location>
</feature>
<evidence type="ECO:0000256" key="1">
    <source>
        <dbReference type="SAM" id="MobiDB-lite"/>
    </source>
</evidence>
<evidence type="ECO:0000313" key="3">
    <source>
        <dbReference type="Proteomes" id="UP000196447"/>
    </source>
</evidence>
<dbReference type="RefSeq" id="WP_032448650.1">
    <property type="nucleotide sequence ID" value="NZ_JADOCU010000039.1"/>
</dbReference>
<proteinExistence type="predicted"/>
<comment type="caution">
    <text evidence="2">The sequence shown here is derived from an EMBL/GenBank/DDBJ whole genome shotgun (WGS) entry which is preliminary data.</text>
</comment>
<sequence length="72" mass="7841">DAYALCNFTRGSTSVTELPDGLRPLFRAEAFVSWGLNQASMAGRNCHSSMSAAMQPVMTSQRRMNRSGSGRL</sequence>
<organism evidence="2 3">
    <name type="scientific">Klebsiella pneumoniae</name>
    <dbReference type="NCBI Taxonomy" id="573"/>
    <lineage>
        <taxon>Bacteria</taxon>
        <taxon>Pseudomonadati</taxon>
        <taxon>Pseudomonadota</taxon>
        <taxon>Gammaproteobacteria</taxon>
        <taxon>Enterobacterales</taxon>
        <taxon>Enterobacteriaceae</taxon>
        <taxon>Klebsiella/Raoultella group</taxon>
        <taxon>Klebsiella</taxon>
        <taxon>Klebsiella pneumoniae complex</taxon>
    </lineage>
</organism>